<comment type="function">
    <text evidence="2">Catalyzes the hydrolysis of 5-hydroxyisourate (HIU) to 2-oxo-4-hydroxy-4-carboxy-5-ureidoimidazoline (OHCU).</text>
</comment>
<dbReference type="FunFam" id="2.60.40.180:FF:000004">
    <property type="entry name" value="5-hydroxyisourate hydrolase"/>
    <property type="match status" value="1"/>
</dbReference>
<dbReference type="InterPro" id="IPR000895">
    <property type="entry name" value="Transthyretin/HIU_hydrolase"/>
</dbReference>
<evidence type="ECO:0000313" key="15">
    <source>
        <dbReference type="Ensembl" id="ENSOTSP00005032844.1"/>
    </source>
</evidence>
<name>A0A8C8FDF8_ONCTS</name>
<comment type="catalytic activity">
    <reaction evidence="1 13">
        <text>5-hydroxyisourate + H2O = 5-hydroxy-2-oxo-4-ureido-2,5-dihydro-1H-imidazole-5-carboxylate + H(+)</text>
        <dbReference type="Rhea" id="RHEA:23736"/>
        <dbReference type="ChEBI" id="CHEBI:15377"/>
        <dbReference type="ChEBI" id="CHEBI:15378"/>
        <dbReference type="ChEBI" id="CHEBI:18072"/>
        <dbReference type="ChEBI" id="CHEBI:58639"/>
        <dbReference type="EC" id="3.5.2.17"/>
    </reaction>
</comment>
<dbReference type="GeneTree" id="ENSGT00940000153229"/>
<keyword evidence="9 13" id="KW-0378">Hydrolase</keyword>
<dbReference type="RefSeq" id="XP_024275298.1">
    <property type="nucleotide sequence ID" value="XM_024419530.2"/>
</dbReference>
<dbReference type="GO" id="GO:0005777">
    <property type="term" value="C:peroxisome"/>
    <property type="evidence" value="ECO:0007669"/>
    <property type="project" value="UniProtKB-SubCell"/>
</dbReference>
<dbReference type="InterPro" id="IPR014306">
    <property type="entry name" value="Hydroxyisourate_hydrolase"/>
</dbReference>
<evidence type="ECO:0000256" key="4">
    <source>
        <dbReference type="ARBA" id="ARBA00009850"/>
    </source>
</evidence>
<dbReference type="Pfam" id="PF00576">
    <property type="entry name" value="Transthyretin"/>
    <property type="match status" value="1"/>
</dbReference>
<dbReference type="GO" id="GO:0006144">
    <property type="term" value="P:purine nucleobase metabolic process"/>
    <property type="evidence" value="ECO:0007669"/>
    <property type="project" value="UniProtKB-KW"/>
</dbReference>
<evidence type="ECO:0000256" key="1">
    <source>
        <dbReference type="ARBA" id="ARBA00001043"/>
    </source>
</evidence>
<dbReference type="GeneID" id="112249755"/>
<comment type="pathway">
    <text evidence="11">Purine metabolism; urate degradation; (S)-allantoin from urate: step 2/3.</text>
</comment>
<dbReference type="NCBIfam" id="TIGR02962">
    <property type="entry name" value="hdxy_isourate"/>
    <property type="match status" value="1"/>
</dbReference>
<evidence type="ECO:0000313" key="16">
    <source>
        <dbReference type="Proteomes" id="UP000694402"/>
    </source>
</evidence>
<gene>
    <name evidence="15" type="primary">LOC112249755</name>
</gene>
<feature type="domain" description="Transthyretin/hydroxyisourate hydrolase" evidence="14">
    <location>
        <begin position="32"/>
        <end position="146"/>
    </location>
</feature>
<evidence type="ECO:0000256" key="12">
    <source>
        <dbReference type="PIRSR" id="PIRSR600895-51"/>
    </source>
</evidence>
<evidence type="ECO:0000256" key="2">
    <source>
        <dbReference type="ARBA" id="ARBA00002704"/>
    </source>
</evidence>
<evidence type="ECO:0000256" key="11">
    <source>
        <dbReference type="ARBA" id="ARBA00060539"/>
    </source>
</evidence>
<evidence type="ECO:0000256" key="8">
    <source>
        <dbReference type="ARBA" id="ARBA00022631"/>
    </source>
</evidence>
<dbReference type="PRINTS" id="PR00189">
    <property type="entry name" value="TRNSTHYRETIN"/>
</dbReference>
<dbReference type="KEGG" id="otw:112249755"/>
<dbReference type="Proteomes" id="UP000694402">
    <property type="component" value="Unassembled WGS sequence"/>
</dbReference>
<feature type="binding site" evidence="12">
    <location>
        <position position="40"/>
    </location>
    <ligand>
        <name>substrate</name>
    </ligand>
</feature>
<evidence type="ECO:0000259" key="14">
    <source>
        <dbReference type="SMART" id="SM00095"/>
    </source>
</evidence>
<dbReference type="SMART" id="SM00095">
    <property type="entry name" value="TR_THY"/>
    <property type="match status" value="1"/>
</dbReference>
<dbReference type="AlphaFoldDB" id="A0A8C8FDF8"/>
<keyword evidence="10" id="KW-0576">Peroxisome</keyword>
<keyword evidence="16" id="KW-1185">Reference proteome</keyword>
<dbReference type="Ensembl" id="ENSOTST00005035609.2">
    <property type="protein sequence ID" value="ENSOTSP00005032844.1"/>
    <property type="gene ID" value="ENSOTSG00005015437.2"/>
</dbReference>
<evidence type="ECO:0000256" key="13">
    <source>
        <dbReference type="RuleBase" id="RU361270"/>
    </source>
</evidence>
<organism evidence="15 16">
    <name type="scientific">Oncorhynchus tshawytscha</name>
    <name type="common">Chinook salmon</name>
    <name type="synonym">Salmo tshawytscha</name>
    <dbReference type="NCBI Taxonomy" id="74940"/>
    <lineage>
        <taxon>Eukaryota</taxon>
        <taxon>Metazoa</taxon>
        <taxon>Chordata</taxon>
        <taxon>Craniata</taxon>
        <taxon>Vertebrata</taxon>
        <taxon>Euteleostomi</taxon>
        <taxon>Actinopterygii</taxon>
        <taxon>Neopterygii</taxon>
        <taxon>Teleostei</taxon>
        <taxon>Protacanthopterygii</taxon>
        <taxon>Salmoniformes</taxon>
        <taxon>Salmonidae</taxon>
        <taxon>Salmoninae</taxon>
        <taxon>Oncorhynchus</taxon>
    </lineage>
</organism>
<reference evidence="15" key="2">
    <citation type="submission" date="2025-09" db="UniProtKB">
        <authorList>
            <consortium name="Ensembl"/>
        </authorList>
    </citation>
    <scope>IDENTIFICATION</scope>
</reference>
<protein>
    <recommendedName>
        <fullName evidence="7 13">5-hydroxyisourate hydrolase</fullName>
        <shortName evidence="13">HIU hydrolase</shortName>
        <shortName evidence="13">HIUHase</shortName>
        <ecNumber evidence="6 13">3.5.2.17</ecNumber>
    </recommendedName>
</protein>
<dbReference type="GO" id="GO:0033971">
    <property type="term" value="F:hydroxyisourate hydrolase activity"/>
    <property type="evidence" value="ECO:0007669"/>
    <property type="project" value="UniProtKB-EC"/>
</dbReference>
<dbReference type="EC" id="3.5.2.17" evidence="6 13"/>
<dbReference type="InterPro" id="IPR023416">
    <property type="entry name" value="Transthyretin/HIU_hydrolase_d"/>
</dbReference>
<accession>A0A8C8FDF8</accession>
<dbReference type="CDD" id="cd05822">
    <property type="entry name" value="TLP_HIUase"/>
    <property type="match status" value="1"/>
</dbReference>
<comment type="similarity">
    <text evidence="4 13">Belongs to the transthyretin family. 5-hydroxyisourate hydrolase subfamily.</text>
</comment>
<dbReference type="PANTHER" id="PTHR10395:SF11">
    <property type="entry name" value="5-HYDROXYISOURATE HYDROLASE"/>
    <property type="match status" value="1"/>
</dbReference>
<dbReference type="SUPFAM" id="SSF49472">
    <property type="entry name" value="Transthyretin (synonym: prealbumin)"/>
    <property type="match status" value="1"/>
</dbReference>
<evidence type="ECO:0000256" key="6">
    <source>
        <dbReference type="ARBA" id="ARBA00012609"/>
    </source>
</evidence>
<feature type="binding site" evidence="12">
    <location>
        <position position="144"/>
    </location>
    <ligand>
        <name>substrate</name>
    </ligand>
</feature>
<evidence type="ECO:0000256" key="7">
    <source>
        <dbReference type="ARBA" id="ARBA00017539"/>
    </source>
</evidence>
<evidence type="ECO:0000256" key="10">
    <source>
        <dbReference type="ARBA" id="ARBA00023140"/>
    </source>
</evidence>
<dbReference type="PANTHER" id="PTHR10395">
    <property type="entry name" value="URICASE AND TRANSTHYRETIN-RELATED"/>
    <property type="match status" value="1"/>
</dbReference>
<proteinExistence type="inferred from homology"/>
<dbReference type="InterPro" id="IPR036817">
    <property type="entry name" value="Transthyretin/HIU_hydrolase_sf"/>
</dbReference>
<dbReference type="Gene3D" id="2.60.40.180">
    <property type="entry name" value="Transthyretin/hydroxyisourate hydrolase domain"/>
    <property type="match status" value="1"/>
</dbReference>
<evidence type="ECO:0000256" key="3">
    <source>
        <dbReference type="ARBA" id="ARBA00004275"/>
    </source>
</evidence>
<comment type="subunit">
    <text evidence="5 13">Homotetramer.</text>
</comment>
<keyword evidence="8 13" id="KW-0659">Purine metabolism</keyword>
<sequence>MTLKAAHMSTSRLQHIKDYFLGGEYTSAEMAAPYCPLTTHVLNTGMGVPGAHVALSLHRMDPSTSLWNLLTTGTTNDDGRCPGLITRENITPAVYKMRFETGQYWGSLGESSFYPYVEIIFTITVHSQKFHVPLLCSRFSYTTYRGS</sequence>
<evidence type="ECO:0000256" key="5">
    <source>
        <dbReference type="ARBA" id="ARBA00011881"/>
    </source>
</evidence>
<reference evidence="15" key="1">
    <citation type="submission" date="2025-08" db="UniProtKB">
        <authorList>
            <consortium name="Ensembl"/>
        </authorList>
    </citation>
    <scope>IDENTIFICATION</scope>
</reference>
<feature type="binding site" evidence="12">
    <location>
        <position position="80"/>
    </location>
    <ligand>
        <name>substrate</name>
    </ligand>
</feature>
<evidence type="ECO:0000256" key="9">
    <source>
        <dbReference type="ARBA" id="ARBA00022801"/>
    </source>
</evidence>
<comment type="subcellular location">
    <subcellularLocation>
        <location evidence="3">Peroxisome</location>
    </subcellularLocation>
</comment>